<dbReference type="RefSeq" id="WP_205694611.1">
    <property type="nucleotide sequence ID" value="NZ_CP034669.1"/>
</dbReference>
<dbReference type="Proteomes" id="UP000288758">
    <property type="component" value="Chromosome"/>
</dbReference>
<dbReference type="AlphaFoldDB" id="A0A410RVZ3"/>
<dbReference type="EMBL" id="CP034669">
    <property type="protein sequence ID" value="QAT86099.1"/>
    <property type="molecule type" value="Genomic_DNA"/>
</dbReference>
<protein>
    <submittedName>
        <fullName evidence="1">Uncharacterized protein</fullName>
    </submittedName>
</protein>
<name>A0A410RVZ3_CORCK</name>
<proteinExistence type="predicted"/>
<evidence type="ECO:0000313" key="2">
    <source>
        <dbReference type="Proteomes" id="UP000288758"/>
    </source>
</evidence>
<reference evidence="1 2" key="1">
    <citation type="submission" date="2018-12" db="EMBL/GenBank/DDBJ databases">
        <title>Complete Genome Sequence of the Corallopyronin A producing Myxobacterium Corallococcus coralloides B035.</title>
        <authorList>
            <person name="Bouhired S.M."/>
            <person name="Rupp O."/>
            <person name="Blom J."/>
            <person name="Schaeberle T.F."/>
            <person name="Kehraus S."/>
            <person name="Schiefer A."/>
            <person name="Pfarr K."/>
            <person name="Goesmann A."/>
            <person name="Hoerauf A."/>
            <person name="Koenig G.M."/>
        </authorList>
    </citation>
    <scope>NUCLEOTIDE SEQUENCE [LARGE SCALE GENOMIC DNA]</scope>
    <source>
        <strain evidence="1 2">B035</strain>
    </source>
</reference>
<sequence length="196" mass="21099">MPTHSIGQDLLNVPFGEMVRNLGNAIADAQYALDSSSLKIAQLMAGYRIDDSGNAVRDGAGFVKLGTTEYPLLLLGFTPTFYQFVETIIEVKMEISMHESTDDSTQTRDRKVDRDKGILTTLVKGHKSHVTTVTAKHSQKYSYSAEGSSLIRTKLVPIPPPAALQQICAEIAKSLKGTAEGEAVSGKIDTAVGNVT</sequence>
<gene>
    <name evidence="1" type="ORF">EJ065_4549</name>
</gene>
<organism evidence="1 2">
    <name type="scientific">Corallococcus coralloides</name>
    <name type="common">Myxococcus coralloides</name>
    <dbReference type="NCBI Taxonomy" id="184914"/>
    <lineage>
        <taxon>Bacteria</taxon>
        <taxon>Pseudomonadati</taxon>
        <taxon>Myxococcota</taxon>
        <taxon>Myxococcia</taxon>
        <taxon>Myxococcales</taxon>
        <taxon>Cystobacterineae</taxon>
        <taxon>Myxococcaceae</taxon>
        <taxon>Corallococcus</taxon>
    </lineage>
</organism>
<accession>A0A410RVZ3</accession>
<evidence type="ECO:0000313" key="1">
    <source>
        <dbReference type="EMBL" id="QAT86099.1"/>
    </source>
</evidence>